<dbReference type="RefSeq" id="XP_031390803.1">
    <property type="nucleotide sequence ID" value="XM_031534943.1"/>
</dbReference>
<evidence type="ECO:0000256" key="1">
    <source>
        <dbReference type="ARBA" id="ARBA00022603"/>
    </source>
</evidence>
<dbReference type="PIRSF" id="PIRSF005739">
    <property type="entry name" value="O-mtase"/>
    <property type="match status" value="1"/>
</dbReference>
<evidence type="ECO:0000256" key="4">
    <source>
        <dbReference type="PIRSR" id="PIRSR005739-1"/>
    </source>
</evidence>
<sequence>MGRGEGSLKADDIDQLEEATAAVQAWKYALRFTEMAALKCVIELGVADEIESQGGAATLSHLSTALSCSLPSLHRIMRFLVHHRVFKARRAATQEATTYLQTALSRRLLRGGEKSMAALILFEATPTMLAPWHGLSAQVLSKGTAPQPFEAAHGQDLWAYTAQNPEHSRLLDEAMACTARLTAAAIIGGCQDVFEGVRAVVDVGGGNGTFLGMVVKALPQIQGINFDLPHVLSSAPHWDGVEHVGGNMFESIPKADATFLMQVLHDWSDSECIHILKKCREAIAEDGNGGNDHGSDVKLKKSKKVVILEAVLDDDYNGERQFEEEEDSELQSWSGIRLSLDMVMMAHTNGGKERTRSEWAHLLAEAGFSSFSFKPTSVIPSVIEAFP</sequence>
<organism evidence="7 8">
    <name type="scientific">Punica granatum</name>
    <name type="common">Pomegranate</name>
    <dbReference type="NCBI Taxonomy" id="22663"/>
    <lineage>
        <taxon>Eukaryota</taxon>
        <taxon>Viridiplantae</taxon>
        <taxon>Streptophyta</taxon>
        <taxon>Embryophyta</taxon>
        <taxon>Tracheophyta</taxon>
        <taxon>Spermatophyta</taxon>
        <taxon>Magnoliopsida</taxon>
        <taxon>eudicotyledons</taxon>
        <taxon>Gunneridae</taxon>
        <taxon>Pentapetalae</taxon>
        <taxon>rosids</taxon>
        <taxon>malvids</taxon>
        <taxon>Myrtales</taxon>
        <taxon>Lythraceae</taxon>
        <taxon>Punica</taxon>
    </lineage>
</organism>
<evidence type="ECO:0000259" key="5">
    <source>
        <dbReference type="Pfam" id="PF00891"/>
    </source>
</evidence>
<keyword evidence="7" id="KW-1185">Reference proteome</keyword>
<protein>
    <submittedName>
        <fullName evidence="8">Acetylserotonin O-methyltransferase-like</fullName>
    </submittedName>
</protein>
<keyword evidence="1" id="KW-0489">Methyltransferase</keyword>
<keyword evidence="2" id="KW-0808">Transferase</keyword>
<dbReference type="InterPro" id="IPR036390">
    <property type="entry name" value="WH_DNA-bd_sf"/>
</dbReference>
<reference evidence="7" key="1">
    <citation type="journal article" date="2020" name="Plant Biotechnol. J.">
        <title>The pomegranate (Punica granatum L.) draft genome dissects genetic divergence between soft- and hard-seeded cultivars.</title>
        <authorList>
            <person name="Luo X."/>
            <person name="Li H."/>
            <person name="Wu Z."/>
            <person name="Yao W."/>
            <person name="Zhao P."/>
            <person name="Cao D."/>
            <person name="Yu H."/>
            <person name="Li K."/>
            <person name="Poudel K."/>
            <person name="Zhao D."/>
            <person name="Zhang F."/>
            <person name="Xia X."/>
            <person name="Chen L."/>
            <person name="Wang Q."/>
            <person name="Jing D."/>
            <person name="Cao S."/>
        </authorList>
    </citation>
    <scope>NUCLEOTIDE SEQUENCE [LARGE SCALE GENOMIC DNA]</scope>
    <source>
        <strain evidence="7">cv. Tunisia</strain>
    </source>
</reference>
<evidence type="ECO:0000259" key="6">
    <source>
        <dbReference type="Pfam" id="PF08100"/>
    </source>
</evidence>
<dbReference type="Pfam" id="PF00891">
    <property type="entry name" value="Methyltransf_2"/>
    <property type="match status" value="1"/>
</dbReference>
<dbReference type="SUPFAM" id="SSF53335">
    <property type="entry name" value="S-adenosyl-L-methionine-dependent methyltransferases"/>
    <property type="match status" value="1"/>
</dbReference>
<dbReference type="InterPro" id="IPR001077">
    <property type="entry name" value="COMT_C"/>
</dbReference>
<reference evidence="8" key="2">
    <citation type="submission" date="2025-08" db="UniProtKB">
        <authorList>
            <consortium name="RefSeq"/>
        </authorList>
    </citation>
    <scope>IDENTIFICATION</scope>
    <source>
        <tissue evidence="8">Leaf</tissue>
    </source>
</reference>
<name>A0A6P8DH88_PUNGR</name>
<dbReference type="SUPFAM" id="SSF46785">
    <property type="entry name" value="Winged helix' DNA-binding domain"/>
    <property type="match status" value="1"/>
</dbReference>
<dbReference type="Gene3D" id="1.10.10.10">
    <property type="entry name" value="Winged helix-like DNA-binding domain superfamily/Winged helix DNA-binding domain"/>
    <property type="match status" value="1"/>
</dbReference>
<dbReference type="GO" id="GO:0046983">
    <property type="term" value="F:protein dimerization activity"/>
    <property type="evidence" value="ECO:0007669"/>
    <property type="project" value="InterPro"/>
</dbReference>
<feature type="active site" description="Proton acceptor" evidence="4">
    <location>
        <position position="265"/>
    </location>
</feature>
<gene>
    <name evidence="8" type="primary">LOC116203270</name>
</gene>
<proteinExistence type="predicted"/>
<dbReference type="Proteomes" id="UP000515151">
    <property type="component" value="Chromosome 4"/>
</dbReference>
<feature type="domain" description="O-methyltransferase dimerisation" evidence="6">
    <location>
        <begin position="26"/>
        <end position="110"/>
    </location>
</feature>
<dbReference type="PANTHER" id="PTHR11746">
    <property type="entry name" value="O-METHYLTRANSFERASE"/>
    <property type="match status" value="1"/>
</dbReference>
<dbReference type="InterPro" id="IPR036388">
    <property type="entry name" value="WH-like_DNA-bd_sf"/>
</dbReference>
<evidence type="ECO:0000313" key="7">
    <source>
        <dbReference type="Proteomes" id="UP000515151"/>
    </source>
</evidence>
<dbReference type="Gene3D" id="3.40.50.150">
    <property type="entry name" value="Vaccinia Virus protein VP39"/>
    <property type="match status" value="1"/>
</dbReference>
<dbReference type="PROSITE" id="PS51683">
    <property type="entry name" value="SAM_OMT_II"/>
    <property type="match status" value="1"/>
</dbReference>
<dbReference type="OrthoDB" id="1606438at2759"/>
<evidence type="ECO:0000256" key="2">
    <source>
        <dbReference type="ARBA" id="ARBA00022679"/>
    </source>
</evidence>
<dbReference type="GeneID" id="116203270"/>
<dbReference type="InterPro" id="IPR016461">
    <property type="entry name" value="COMT-like"/>
</dbReference>
<feature type="domain" description="O-methyltransferase C-terminal" evidence="5">
    <location>
        <begin position="132"/>
        <end position="369"/>
    </location>
</feature>
<dbReference type="GO" id="GO:0008171">
    <property type="term" value="F:O-methyltransferase activity"/>
    <property type="evidence" value="ECO:0007669"/>
    <property type="project" value="InterPro"/>
</dbReference>
<keyword evidence="3" id="KW-0949">S-adenosyl-L-methionine</keyword>
<evidence type="ECO:0000256" key="3">
    <source>
        <dbReference type="ARBA" id="ARBA00022691"/>
    </source>
</evidence>
<dbReference type="AlphaFoldDB" id="A0A6P8DH88"/>
<dbReference type="InterPro" id="IPR012967">
    <property type="entry name" value="COMT_dimerisation"/>
</dbReference>
<dbReference type="InterPro" id="IPR029063">
    <property type="entry name" value="SAM-dependent_MTases_sf"/>
</dbReference>
<evidence type="ECO:0000313" key="8">
    <source>
        <dbReference type="RefSeq" id="XP_031390803.1"/>
    </source>
</evidence>
<dbReference type="Pfam" id="PF08100">
    <property type="entry name" value="Dimerisation"/>
    <property type="match status" value="1"/>
</dbReference>
<dbReference type="GO" id="GO:0032259">
    <property type="term" value="P:methylation"/>
    <property type="evidence" value="ECO:0007669"/>
    <property type="project" value="UniProtKB-KW"/>
</dbReference>
<accession>A0A6P8DH88</accession>